<gene>
    <name evidence="2" type="ORF">X975_04663</name>
</gene>
<keyword evidence="3" id="KW-1185">Reference proteome</keyword>
<reference evidence="2 3" key="1">
    <citation type="submission" date="2013-11" db="EMBL/GenBank/DDBJ databases">
        <title>Genome sequencing of Stegodyphus mimosarum.</title>
        <authorList>
            <person name="Bechsgaard J."/>
        </authorList>
    </citation>
    <scope>NUCLEOTIDE SEQUENCE [LARGE SCALE GENOMIC DNA]</scope>
</reference>
<accession>A0A087USR4</accession>
<organism evidence="2 3">
    <name type="scientific">Stegodyphus mimosarum</name>
    <name type="common">African social velvet spider</name>
    <dbReference type="NCBI Taxonomy" id="407821"/>
    <lineage>
        <taxon>Eukaryota</taxon>
        <taxon>Metazoa</taxon>
        <taxon>Ecdysozoa</taxon>
        <taxon>Arthropoda</taxon>
        <taxon>Chelicerata</taxon>
        <taxon>Arachnida</taxon>
        <taxon>Araneae</taxon>
        <taxon>Araneomorphae</taxon>
        <taxon>Entelegynae</taxon>
        <taxon>Eresoidea</taxon>
        <taxon>Eresidae</taxon>
        <taxon>Stegodyphus</taxon>
    </lineage>
</organism>
<keyword evidence="1" id="KW-0812">Transmembrane</keyword>
<evidence type="ECO:0000256" key="1">
    <source>
        <dbReference type="SAM" id="Phobius"/>
    </source>
</evidence>
<keyword evidence="1" id="KW-0472">Membrane</keyword>
<keyword evidence="1" id="KW-1133">Transmembrane helix</keyword>
<feature type="non-terminal residue" evidence="2">
    <location>
        <position position="64"/>
    </location>
</feature>
<dbReference type="AlphaFoldDB" id="A0A087USR4"/>
<sequence length="64" mass="7086">MDAYGGRTAFRVIAIICLVAAVLYGIYAYIRHSCSSTKHDISKKDVSGNIGCKEVSKEIYTQRN</sequence>
<feature type="transmembrane region" description="Helical" evidence="1">
    <location>
        <begin position="12"/>
        <end position="30"/>
    </location>
</feature>
<protein>
    <submittedName>
        <fullName evidence="2">Uncharacterized protein</fullName>
    </submittedName>
</protein>
<dbReference type="EMBL" id="KK121402">
    <property type="protein sequence ID" value="KFM80403.1"/>
    <property type="molecule type" value="Genomic_DNA"/>
</dbReference>
<evidence type="ECO:0000313" key="2">
    <source>
        <dbReference type="EMBL" id="KFM80403.1"/>
    </source>
</evidence>
<dbReference type="Proteomes" id="UP000054359">
    <property type="component" value="Unassembled WGS sequence"/>
</dbReference>
<evidence type="ECO:0000313" key="3">
    <source>
        <dbReference type="Proteomes" id="UP000054359"/>
    </source>
</evidence>
<proteinExistence type="predicted"/>
<name>A0A087USR4_STEMI</name>